<gene>
    <name evidence="2" type="ORF">Lstg_0263</name>
    <name evidence="3" type="ORF">NCTC11991_01883</name>
</gene>
<dbReference type="Proteomes" id="UP000255110">
    <property type="component" value="Unassembled WGS sequence"/>
</dbReference>
<sequence>MSKKITISKSSFFEDLITKQHFLTQPDAPFLWDEMVAEKENIKKIKREKDSDVFFAYIESRFAYAYAKLFNAKLMERNVNASDEEHSEVKKILAYFISDDISRHSSQVSQINAFRRWIDTAFILRKMHNYEGYFLVRDTLMEMEEELQLTQNKAFKSHLKMYNQLVQINATLIDEQLKTDYSRIPLQDFANPDGFAKRGKAGPRLKTFFEGREYIESCLEREIMGAQGGNQIKMFCKWIDIAIDLRKKHNYEGYFLVITNLQLIDRVIKAGDLSQSYLKKYNQLLAHASPFDNFGKLRKLWGNDNSPDKLISTFYWTKELANLNEKMEQQEGNEDILVLMLREKNRKLALIAKEQQSFAGRVVSYSTKIPKHLESEFATIEKQYNNNKEEVARAKFLNTRGA</sequence>
<evidence type="ECO:0000313" key="5">
    <source>
        <dbReference type="Proteomes" id="UP000255110"/>
    </source>
</evidence>
<dbReference type="OrthoDB" id="5651258at2"/>
<dbReference type="SUPFAM" id="SSF48366">
    <property type="entry name" value="Ras GEF"/>
    <property type="match status" value="1"/>
</dbReference>
<dbReference type="InterPro" id="IPR036964">
    <property type="entry name" value="RASGEF_cat_dom_sf"/>
</dbReference>
<dbReference type="Pfam" id="PF00617">
    <property type="entry name" value="RasGEF"/>
    <property type="match status" value="1"/>
</dbReference>
<dbReference type="Gene3D" id="1.10.840.10">
    <property type="entry name" value="Ras guanine-nucleotide exchange factors catalytic domain"/>
    <property type="match status" value="1"/>
</dbReference>
<dbReference type="GO" id="GO:0005085">
    <property type="term" value="F:guanyl-nucleotide exchange factor activity"/>
    <property type="evidence" value="ECO:0007669"/>
    <property type="project" value="InterPro"/>
</dbReference>
<evidence type="ECO:0000313" key="4">
    <source>
        <dbReference type="Proteomes" id="UP000054820"/>
    </source>
</evidence>
<dbReference type="InterPro" id="IPR023578">
    <property type="entry name" value="Ras_GEF_dom_sf"/>
</dbReference>
<dbReference type="GO" id="GO:0007264">
    <property type="term" value="P:small GTPase-mediated signal transduction"/>
    <property type="evidence" value="ECO:0007669"/>
    <property type="project" value="InterPro"/>
</dbReference>
<evidence type="ECO:0000313" key="2">
    <source>
        <dbReference type="EMBL" id="KTD81036.1"/>
    </source>
</evidence>
<keyword evidence="4" id="KW-1185">Reference proteome</keyword>
<protein>
    <submittedName>
        <fullName evidence="2 3">RasGEF domain</fullName>
    </submittedName>
</protein>
<organism evidence="3 5">
    <name type="scientific">Legionella steigerwaltii</name>
    <dbReference type="NCBI Taxonomy" id="460"/>
    <lineage>
        <taxon>Bacteria</taxon>
        <taxon>Pseudomonadati</taxon>
        <taxon>Pseudomonadota</taxon>
        <taxon>Gammaproteobacteria</taxon>
        <taxon>Legionellales</taxon>
        <taxon>Legionellaceae</taxon>
        <taxon>Legionella</taxon>
    </lineage>
</organism>
<dbReference type="Proteomes" id="UP000054820">
    <property type="component" value="Unassembled WGS sequence"/>
</dbReference>
<proteinExistence type="predicted"/>
<name>A0A378L8V5_9GAMM</name>
<evidence type="ECO:0000259" key="1">
    <source>
        <dbReference type="Pfam" id="PF00617"/>
    </source>
</evidence>
<dbReference type="RefSeq" id="WP_058475852.1">
    <property type="nucleotide sequence ID" value="NZ_CAAAIO010000003.1"/>
</dbReference>
<evidence type="ECO:0000313" key="3">
    <source>
        <dbReference type="EMBL" id="STY23276.1"/>
    </source>
</evidence>
<dbReference type="EMBL" id="LNYZ01000001">
    <property type="protein sequence ID" value="KTD81036.1"/>
    <property type="molecule type" value="Genomic_DNA"/>
</dbReference>
<dbReference type="AlphaFoldDB" id="A0A378L8V5"/>
<reference evidence="2 4" key="1">
    <citation type="submission" date="2015-11" db="EMBL/GenBank/DDBJ databases">
        <title>Genomic analysis of 38 Legionella species identifies large and diverse effector repertoires.</title>
        <authorList>
            <person name="Burstein D."/>
            <person name="Amaro F."/>
            <person name="Zusman T."/>
            <person name="Lifshitz Z."/>
            <person name="Cohen O."/>
            <person name="Gilbert J.A."/>
            <person name="Pupko T."/>
            <person name="Shuman H.A."/>
            <person name="Segal G."/>
        </authorList>
    </citation>
    <scope>NUCLEOTIDE SEQUENCE [LARGE SCALE GENOMIC DNA]</scope>
    <source>
        <strain evidence="2 4">SC-18-C9</strain>
    </source>
</reference>
<feature type="domain" description="Ras-GEF" evidence="1">
    <location>
        <begin position="181"/>
        <end position="327"/>
    </location>
</feature>
<dbReference type="InterPro" id="IPR001895">
    <property type="entry name" value="RASGEF_cat_dom"/>
</dbReference>
<dbReference type="EMBL" id="UGOY01000001">
    <property type="protein sequence ID" value="STY23276.1"/>
    <property type="molecule type" value="Genomic_DNA"/>
</dbReference>
<reference evidence="3 5" key="2">
    <citation type="submission" date="2018-06" db="EMBL/GenBank/DDBJ databases">
        <authorList>
            <consortium name="Pathogen Informatics"/>
            <person name="Doyle S."/>
        </authorList>
    </citation>
    <scope>NUCLEOTIDE SEQUENCE [LARGE SCALE GENOMIC DNA]</scope>
    <source>
        <strain evidence="3 5">NCTC11991</strain>
    </source>
</reference>
<accession>A0A378L8V5</accession>